<dbReference type="EMBL" id="PCWW01000069">
    <property type="protein sequence ID" value="PIR12847.1"/>
    <property type="molecule type" value="Genomic_DNA"/>
</dbReference>
<dbReference type="Proteomes" id="UP000230869">
    <property type="component" value="Unassembled WGS sequence"/>
</dbReference>
<gene>
    <name evidence="1" type="ORF">COV49_03985</name>
</gene>
<proteinExistence type="predicted"/>
<organism evidence="1 2">
    <name type="scientific">Candidatus Falkowbacteria bacterium CG11_big_fil_rev_8_21_14_0_20_39_10</name>
    <dbReference type="NCBI Taxonomy" id="1974570"/>
    <lineage>
        <taxon>Bacteria</taxon>
        <taxon>Candidatus Falkowiibacteriota</taxon>
    </lineage>
</organism>
<accession>A0A2M6K8F6</accession>
<name>A0A2M6K8F6_9BACT</name>
<comment type="caution">
    <text evidence="1">The sequence shown here is derived from an EMBL/GenBank/DDBJ whole genome shotgun (WGS) entry which is preliminary data.</text>
</comment>
<dbReference type="AlphaFoldDB" id="A0A2M6K8F6"/>
<protein>
    <submittedName>
        <fullName evidence="1">Uncharacterized protein</fullName>
    </submittedName>
</protein>
<reference evidence="1 2" key="1">
    <citation type="submission" date="2017-09" db="EMBL/GenBank/DDBJ databases">
        <title>Depth-based differentiation of microbial function through sediment-hosted aquifers and enrichment of novel symbionts in the deep terrestrial subsurface.</title>
        <authorList>
            <person name="Probst A.J."/>
            <person name="Ladd B."/>
            <person name="Jarett J.K."/>
            <person name="Geller-Mcgrath D.E."/>
            <person name="Sieber C.M."/>
            <person name="Emerson J.B."/>
            <person name="Anantharaman K."/>
            <person name="Thomas B.C."/>
            <person name="Malmstrom R."/>
            <person name="Stieglmeier M."/>
            <person name="Klingl A."/>
            <person name="Woyke T."/>
            <person name="Ryan C.M."/>
            <person name="Banfield J.F."/>
        </authorList>
    </citation>
    <scope>NUCLEOTIDE SEQUENCE [LARGE SCALE GENOMIC DNA]</scope>
    <source>
        <strain evidence="1">CG11_big_fil_rev_8_21_14_0_20_39_10</strain>
    </source>
</reference>
<evidence type="ECO:0000313" key="2">
    <source>
        <dbReference type="Proteomes" id="UP000230869"/>
    </source>
</evidence>
<sequence length="89" mass="10424">MRYCKTGISIKRRREPCFNTFRDWSADNGFKRHYFYNCRLKLSISVSVFLKSLFLNPAQFICGGDFFTKKGSTSKLEVEPFFAFLVLSD</sequence>
<evidence type="ECO:0000313" key="1">
    <source>
        <dbReference type="EMBL" id="PIR12847.1"/>
    </source>
</evidence>